<dbReference type="SUPFAM" id="SSF51735">
    <property type="entry name" value="NAD(P)-binding Rossmann-fold domains"/>
    <property type="match status" value="1"/>
</dbReference>
<dbReference type="AlphaFoldDB" id="A0A1F4U3J8"/>
<dbReference type="InterPro" id="IPR036220">
    <property type="entry name" value="UDP-Glc/GDP-Man_DH_C_sf"/>
</dbReference>
<feature type="domain" description="UDP-glucose/GDP-mannose dehydrogenase C-terminal" evidence="11">
    <location>
        <begin position="316"/>
        <end position="408"/>
    </location>
</feature>
<feature type="binding site" evidence="10">
    <location>
        <position position="86"/>
    </location>
    <ligand>
        <name>NAD(+)</name>
        <dbReference type="ChEBI" id="CHEBI:57540"/>
    </ligand>
</feature>
<dbReference type="SUPFAM" id="SSF48179">
    <property type="entry name" value="6-phosphogluconate dehydrogenase C-terminal domain-like"/>
    <property type="match status" value="1"/>
</dbReference>
<dbReference type="Gene3D" id="1.20.5.100">
    <property type="entry name" value="Cytochrome c1, transmembrane anchor, C-terminal"/>
    <property type="match status" value="1"/>
</dbReference>
<dbReference type="PANTHER" id="PTHR43750">
    <property type="entry name" value="UDP-GLUCOSE 6-DEHYDROGENASE TUAD"/>
    <property type="match status" value="1"/>
</dbReference>
<protein>
    <recommendedName>
        <fullName evidence="3 7">UDP-glucose 6-dehydrogenase</fullName>
        <ecNumber evidence="3 7">1.1.1.22</ecNumber>
    </recommendedName>
</protein>
<evidence type="ECO:0000256" key="4">
    <source>
        <dbReference type="ARBA" id="ARBA00023002"/>
    </source>
</evidence>
<dbReference type="SUPFAM" id="SSF52413">
    <property type="entry name" value="UDP-glucose/GDP-mannose dehydrogenase C-terminal domain"/>
    <property type="match status" value="1"/>
</dbReference>
<dbReference type="NCBIfam" id="TIGR03026">
    <property type="entry name" value="NDP-sugDHase"/>
    <property type="match status" value="1"/>
</dbReference>
<evidence type="ECO:0000256" key="8">
    <source>
        <dbReference type="PIRSR" id="PIRSR500134-1"/>
    </source>
</evidence>
<keyword evidence="4 7" id="KW-0560">Oxidoreductase</keyword>
<evidence type="ECO:0000313" key="12">
    <source>
        <dbReference type="EMBL" id="OGC39534.1"/>
    </source>
</evidence>
<dbReference type="Pfam" id="PF00984">
    <property type="entry name" value="UDPG_MGDP_dh"/>
    <property type="match status" value="1"/>
</dbReference>
<dbReference type="PANTHER" id="PTHR43750:SF3">
    <property type="entry name" value="UDP-GLUCOSE 6-DEHYDROGENASE TUAD"/>
    <property type="match status" value="1"/>
</dbReference>
<dbReference type="GO" id="GO:0051287">
    <property type="term" value="F:NAD binding"/>
    <property type="evidence" value="ECO:0007669"/>
    <property type="project" value="InterPro"/>
</dbReference>
<feature type="binding site" evidence="9">
    <location>
        <position position="260"/>
    </location>
    <ligand>
        <name>substrate</name>
    </ligand>
</feature>
<dbReference type="InterPro" id="IPR014026">
    <property type="entry name" value="UDP-Glc/GDP-Man_DH_dimer"/>
</dbReference>
<evidence type="ECO:0000256" key="1">
    <source>
        <dbReference type="ARBA" id="ARBA00004701"/>
    </source>
</evidence>
<evidence type="ECO:0000313" key="13">
    <source>
        <dbReference type="Proteomes" id="UP000179242"/>
    </source>
</evidence>
<sequence length="423" mass="45977">MKIAVVGSGYVGLVTGACLANLGHEVICVDKDKKRISSLKKAIVPFYEPGLPELVKKNQKAKRLSFSSDLSFAVIASEVVFIAVGTPPKKDGEADVSAVRAVAEGIALAMMKKDGFKVIVNKSTVPVGMGDIVTKILLEEGVDDELFSVVSNPEFLREGSAISDFMHPDRIVIGASNNRAFNLITELYRPLNAHIIFTSVKSAELIKYASNSFLATKISFINEIANICEKVGSDVTEVAYGMGLDKRIGGQFLNPGLGYGGSCFPKDVSALIHLAKKSGYEPKILNAAGAVNNNQINLFIKKIHKRLGNLKNKKIAVLGLAFKPETDDLRDAPSLKVVAALKKAKAKVAVYDPVSKLSEFTNPYDAVKGVEAIVFATEWNEFRELDFERVKKLAPNAIVFDGRNIYDKKRMAEVGIEYYGVGR</sequence>
<evidence type="ECO:0000256" key="9">
    <source>
        <dbReference type="PIRSR" id="PIRSR500134-2"/>
    </source>
</evidence>
<feature type="binding site" evidence="9">
    <location>
        <begin position="252"/>
        <end position="256"/>
    </location>
    <ligand>
        <name>substrate</name>
    </ligand>
</feature>
<dbReference type="SMART" id="SM00984">
    <property type="entry name" value="UDPG_MGDP_dh_C"/>
    <property type="match status" value="1"/>
</dbReference>
<dbReference type="InterPro" id="IPR028357">
    <property type="entry name" value="UDPglc_DH_bac"/>
</dbReference>
<gene>
    <name evidence="12" type="ORF">A2438_08270</name>
</gene>
<dbReference type="Pfam" id="PF03720">
    <property type="entry name" value="UDPG_MGDP_dh_C"/>
    <property type="match status" value="1"/>
</dbReference>
<feature type="binding site" evidence="10">
    <location>
        <position position="35"/>
    </location>
    <ligand>
        <name>NAD(+)</name>
        <dbReference type="ChEBI" id="CHEBI:57540"/>
    </ligand>
</feature>
<dbReference type="EC" id="1.1.1.22" evidence="3 7"/>
<dbReference type="InterPro" id="IPR001732">
    <property type="entry name" value="UDP-Glc/GDP-Man_DH_N"/>
</dbReference>
<comment type="caution">
    <text evidence="12">The sequence shown here is derived from an EMBL/GenBank/DDBJ whole genome shotgun (WGS) entry which is preliminary data.</text>
</comment>
<evidence type="ECO:0000256" key="6">
    <source>
        <dbReference type="ARBA" id="ARBA00047473"/>
    </source>
</evidence>
<evidence type="ECO:0000256" key="5">
    <source>
        <dbReference type="ARBA" id="ARBA00023027"/>
    </source>
</evidence>
<comment type="catalytic activity">
    <reaction evidence="6 7">
        <text>UDP-alpha-D-glucose + 2 NAD(+) + H2O = UDP-alpha-D-glucuronate + 2 NADH + 3 H(+)</text>
        <dbReference type="Rhea" id="RHEA:23596"/>
        <dbReference type="ChEBI" id="CHEBI:15377"/>
        <dbReference type="ChEBI" id="CHEBI:15378"/>
        <dbReference type="ChEBI" id="CHEBI:57540"/>
        <dbReference type="ChEBI" id="CHEBI:57945"/>
        <dbReference type="ChEBI" id="CHEBI:58052"/>
        <dbReference type="ChEBI" id="CHEBI:58885"/>
        <dbReference type="EC" id="1.1.1.22"/>
    </reaction>
</comment>
<dbReference type="EMBL" id="MEUJ01000008">
    <property type="protein sequence ID" value="OGC39534.1"/>
    <property type="molecule type" value="Genomic_DNA"/>
</dbReference>
<evidence type="ECO:0000256" key="10">
    <source>
        <dbReference type="PIRSR" id="PIRSR500134-3"/>
    </source>
</evidence>
<comment type="pathway">
    <text evidence="1">Nucleotide-sugar biosynthesis; UDP-alpha-D-glucuronate biosynthesis; UDP-alpha-D-glucuronate from UDP-alpha-D-glucose: step 1/1.</text>
</comment>
<dbReference type="Proteomes" id="UP000179242">
    <property type="component" value="Unassembled WGS sequence"/>
</dbReference>
<feature type="binding site" evidence="9">
    <location>
        <begin position="155"/>
        <end position="158"/>
    </location>
    <ligand>
        <name>substrate</name>
    </ligand>
</feature>
<organism evidence="12 13">
    <name type="scientific">candidate division WOR-1 bacterium RIFOXYC2_FULL_46_14</name>
    <dbReference type="NCBI Taxonomy" id="1802587"/>
    <lineage>
        <taxon>Bacteria</taxon>
        <taxon>Bacillati</taxon>
        <taxon>Saganbacteria</taxon>
    </lineage>
</organism>
<feature type="active site" description="Nucleophile" evidence="8">
    <location>
        <position position="263"/>
    </location>
</feature>
<feature type="binding site" evidence="10">
    <location>
        <position position="124"/>
    </location>
    <ligand>
        <name>NAD(+)</name>
        <dbReference type="ChEBI" id="CHEBI:57540"/>
    </ligand>
</feature>
<proteinExistence type="inferred from homology"/>
<feature type="binding site" evidence="9">
    <location>
        <position position="323"/>
    </location>
    <ligand>
        <name>substrate</name>
    </ligand>
</feature>
<comment type="similarity">
    <text evidence="2 7">Belongs to the UDP-glucose/GDP-mannose dehydrogenase family.</text>
</comment>
<dbReference type="GO" id="GO:0000271">
    <property type="term" value="P:polysaccharide biosynthetic process"/>
    <property type="evidence" value="ECO:0007669"/>
    <property type="project" value="InterPro"/>
</dbReference>
<dbReference type="GO" id="GO:0003979">
    <property type="term" value="F:UDP-glucose 6-dehydrogenase activity"/>
    <property type="evidence" value="ECO:0007669"/>
    <property type="project" value="UniProtKB-EC"/>
</dbReference>
<name>A0A1F4U3J8_UNCSA</name>
<evidence type="ECO:0000256" key="2">
    <source>
        <dbReference type="ARBA" id="ARBA00006601"/>
    </source>
</evidence>
<dbReference type="PIRSF" id="PIRSF500134">
    <property type="entry name" value="UDPglc_DH_bac"/>
    <property type="match status" value="1"/>
</dbReference>
<dbReference type="Gene3D" id="3.40.50.720">
    <property type="entry name" value="NAD(P)-binding Rossmann-like Domain"/>
    <property type="match status" value="2"/>
</dbReference>
<dbReference type="GO" id="GO:0006065">
    <property type="term" value="P:UDP-glucuronate biosynthetic process"/>
    <property type="evidence" value="ECO:0007669"/>
    <property type="project" value="UniProtKB-UniPathway"/>
</dbReference>
<dbReference type="InterPro" id="IPR014027">
    <property type="entry name" value="UDP-Glc/GDP-Man_DH_C"/>
</dbReference>
<feature type="binding site" evidence="10">
    <location>
        <position position="330"/>
    </location>
    <ligand>
        <name>NAD(+)</name>
        <dbReference type="ChEBI" id="CHEBI:57540"/>
    </ligand>
</feature>
<feature type="binding site" evidence="10">
    <location>
        <position position="30"/>
    </location>
    <ligand>
        <name>NAD(+)</name>
        <dbReference type="ChEBI" id="CHEBI:57540"/>
    </ligand>
</feature>
<feature type="binding site" evidence="10">
    <location>
        <position position="158"/>
    </location>
    <ligand>
        <name>NAD(+)</name>
        <dbReference type="ChEBI" id="CHEBI:57540"/>
    </ligand>
</feature>
<feature type="binding site" evidence="10">
    <location>
        <position position="266"/>
    </location>
    <ligand>
        <name>NAD(+)</name>
        <dbReference type="ChEBI" id="CHEBI:57540"/>
    </ligand>
</feature>
<dbReference type="InterPro" id="IPR017476">
    <property type="entry name" value="UDP-Glc/GDP-Man"/>
</dbReference>
<keyword evidence="5 7" id="KW-0520">NAD</keyword>
<evidence type="ECO:0000256" key="3">
    <source>
        <dbReference type="ARBA" id="ARBA00012954"/>
    </source>
</evidence>
<dbReference type="InterPro" id="IPR008927">
    <property type="entry name" value="6-PGluconate_DH-like_C_sf"/>
</dbReference>
<dbReference type="UniPathway" id="UPA00038">
    <property type="reaction ID" value="UER00491"/>
</dbReference>
<evidence type="ECO:0000256" key="7">
    <source>
        <dbReference type="PIRNR" id="PIRNR000124"/>
    </source>
</evidence>
<feature type="binding site" evidence="9">
    <location>
        <position position="207"/>
    </location>
    <ligand>
        <name>substrate</name>
    </ligand>
</feature>
<dbReference type="PROSITE" id="PS51257">
    <property type="entry name" value="PROKAR_LIPOPROTEIN"/>
    <property type="match status" value="1"/>
</dbReference>
<reference evidence="12 13" key="1">
    <citation type="journal article" date="2016" name="Nat. Commun.">
        <title>Thousands of microbial genomes shed light on interconnected biogeochemical processes in an aquifer system.</title>
        <authorList>
            <person name="Anantharaman K."/>
            <person name="Brown C.T."/>
            <person name="Hug L.A."/>
            <person name="Sharon I."/>
            <person name="Castelle C.J."/>
            <person name="Probst A.J."/>
            <person name="Thomas B.C."/>
            <person name="Singh A."/>
            <person name="Wilkins M.J."/>
            <person name="Karaoz U."/>
            <person name="Brodie E.L."/>
            <person name="Williams K.H."/>
            <person name="Hubbard S.S."/>
            <person name="Banfield J.F."/>
        </authorList>
    </citation>
    <scope>NUCLEOTIDE SEQUENCE [LARGE SCALE GENOMIC DNA]</scope>
</reference>
<dbReference type="PIRSF" id="PIRSF000124">
    <property type="entry name" value="UDPglc_GDPman_dh"/>
    <property type="match status" value="1"/>
</dbReference>
<accession>A0A1F4U3J8</accession>
<dbReference type="Pfam" id="PF03721">
    <property type="entry name" value="UDPG_MGDP_dh_N"/>
    <property type="match status" value="1"/>
</dbReference>
<dbReference type="InterPro" id="IPR036291">
    <property type="entry name" value="NAD(P)-bd_dom_sf"/>
</dbReference>
<evidence type="ECO:0000259" key="11">
    <source>
        <dbReference type="SMART" id="SM00984"/>
    </source>
</evidence>